<sequence length="403" mass="42765">MTGHPTTSRRGARPGLALASASALLLVPLLAGCTDNASAGAAGDTVDGDGRALTVQATDAGCQVSADTAPSGNLTFSVTNAGAQVTEFYLLASDGLRIVGEVENIGPGLSRDLVLAAPAGSYFTACKPGMVGDGIRAPFAVSDSGEDLAPTGDDKALVDQANTGYAAYVKDQTEQLVAGTDAFAAAYVAGDDAKARELYPRTRVHWERIETVAESFGDLDPKMDLREADLEPGQKWTGWHRMEKDLWPARAKGYEPLSTAERTTYADDLVKNTASLNTQVRELTFTADQIANGTRGLLDEVATGKVTGEEEYWSRTDLWDFQANVDGARVGFEGLRPLLQRKDPELDTQIDERFTALQTLLDAHKEGDGFVSYDELSAAEVKGLSDAVNALSEPLSKLTAAVV</sequence>
<evidence type="ECO:0000259" key="5">
    <source>
        <dbReference type="Pfam" id="PF09375"/>
    </source>
</evidence>
<evidence type="ECO:0000313" key="7">
    <source>
        <dbReference type="Proteomes" id="UP000758168"/>
    </source>
</evidence>
<evidence type="ECO:0000256" key="2">
    <source>
        <dbReference type="ARBA" id="ARBA00005989"/>
    </source>
</evidence>
<dbReference type="InterPro" id="IPR038352">
    <property type="entry name" value="Imelysin_sf"/>
</dbReference>
<evidence type="ECO:0000256" key="4">
    <source>
        <dbReference type="SAM" id="SignalP"/>
    </source>
</evidence>
<dbReference type="InterPro" id="IPR050894">
    <property type="entry name" value="EfeM/EfeO_iron_uptake"/>
</dbReference>
<dbReference type="EMBL" id="JAGIOB010000001">
    <property type="protein sequence ID" value="MBP2417397.1"/>
    <property type="molecule type" value="Genomic_DNA"/>
</dbReference>
<dbReference type="RefSeq" id="WP_210055903.1">
    <property type="nucleotide sequence ID" value="NZ_BAAAMH010000005.1"/>
</dbReference>
<dbReference type="InterPro" id="IPR034981">
    <property type="entry name" value="Imelysin-like_EfeO/Algp7"/>
</dbReference>
<organism evidence="6 7">
    <name type="scientific">Microlunatus capsulatus</name>
    <dbReference type="NCBI Taxonomy" id="99117"/>
    <lineage>
        <taxon>Bacteria</taxon>
        <taxon>Bacillati</taxon>
        <taxon>Actinomycetota</taxon>
        <taxon>Actinomycetes</taxon>
        <taxon>Propionibacteriales</taxon>
        <taxon>Propionibacteriaceae</taxon>
        <taxon>Microlunatus</taxon>
    </lineage>
</organism>
<dbReference type="Proteomes" id="UP000758168">
    <property type="component" value="Unassembled WGS sequence"/>
</dbReference>
<keyword evidence="7" id="KW-1185">Reference proteome</keyword>
<dbReference type="CDD" id="cd14656">
    <property type="entry name" value="Imelysin-like_EfeO"/>
    <property type="match status" value="1"/>
</dbReference>
<evidence type="ECO:0000256" key="3">
    <source>
        <dbReference type="ARBA" id="ARBA00022729"/>
    </source>
</evidence>
<dbReference type="Pfam" id="PF09375">
    <property type="entry name" value="Peptidase_M75"/>
    <property type="match status" value="1"/>
</dbReference>
<dbReference type="PANTHER" id="PTHR39192">
    <property type="entry name" value="IRON UPTAKE SYSTEM COMPONENT EFEO"/>
    <property type="match status" value="1"/>
</dbReference>
<comment type="caution">
    <text evidence="6">The sequence shown here is derived from an EMBL/GenBank/DDBJ whole genome shotgun (WGS) entry which is preliminary data.</text>
</comment>
<dbReference type="Gene3D" id="1.20.1420.20">
    <property type="entry name" value="M75 peptidase, HXXE motif"/>
    <property type="match status" value="1"/>
</dbReference>
<gene>
    <name evidence="6" type="ORF">JOF54_002319</name>
</gene>
<keyword evidence="3 4" id="KW-0732">Signal</keyword>
<evidence type="ECO:0000313" key="6">
    <source>
        <dbReference type="EMBL" id="MBP2417397.1"/>
    </source>
</evidence>
<name>A0ABS4Z8L9_9ACTN</name>
<comment type="similarity">
    <text evidence="2">Belongs to the EfeM/EfeO family.</text>
</comment>
<dbReference type="InterPro" id="IPR053377">
    <property type="entry name" value="Iron_uptake_EfeM/EfeO"/>
</dbReference>
<feature type="chain" id="PRO_5045089106" evidence="4">
    <location>
        <begin position="32"/>
        <end position="403"/>
    </location>
</feature>
<feature type="signal peptide" evidence="4">
    <location>
        <begin position="1"/>
        <end position="31"/>
    </location>
</feature>
<feature type="domain" description="Imelysin-like" evidence="5">
    <location>
        <begin position="163"/>
        <end position="398"/>
    </location>
</feature>
<reference evidence="6 7" key="1">
    <citation type="submission" date="2021-03" db="EMBL/GenBank/DDBJ databases">
        <title>Sequencing the genomes of 1000 actinobacteria strains.</title>
        <authorList>
            <person name="Klenk H.-P."/>
        </authorList>
    </citation>
    <scope>NUCLEOTIDE SEQUENCE [LARGE SCALE GENOMIC DNA]</scope>
    <source>
        <strain evidence="6 7">DSM 12936</strain>
    </source>
</reference>
<dbReference type="PANTHER" id="PTHR39192:SF1">
    <property type="entry name" value="IRON UPTAKE SYSTEM COMPONENT EFEO"/>
    <property type="match status" value="1"/>
</dbReference>
<protein>
    <submittedName>
        <fullName evidence="6">Iron uptake system component EfeO</fullName>
    </submittedName>
</protein>
<dbReference type="NCBIfam" id="NF041757">
    <property type="entry name" value="EfeO"/>
    <property type="match status" value="1"/>
</dbReference>
<proteinExistence type="inferred from homology"/>
<dbReference type="InterPro" id="IPR018976">
    <property type="entry name" value="Imelysin-like"/>
</dbReference>
<comment type="subcellular location">
    <subcellularLocation>
        <location evidence="1">Cell envelope</location>
    </subcellularLocation>
</comment>
<accession>A0ABS4Z8L9</accession>
<evidence type="ECO:0000256" key="1">
    <source>
        <dbReference type="ARBA" id="ARBA00004196"/>
    </source>
</evidence>